<evidence type="ECO:0000313" key="5">
    <source>
        <dbReference type="EMBL" id="RFU15149.1"/>
    </source>
</evidence>
<sequence>MTRFVKAHACGNDFLVVEGKCDPELAKKLCARNTGVGADGVEFLEWTGSLSGTIRLANADGSIAEISGNGTRCVAAWMAHQANAAPGDVVTLETDAGVRACRMVSTAESHYEIAAGMGVPVVHAEKVTLADGTVVEGTVVSMGNPHFVILVEGEEFQAHGRSWQALGQEICFHLQFPQQTNVEFVRILDTKEIAIRIFERGVGPTTSSGTGTCACAATVIARYGGAPHLLVDAPGGRQHVEWAGEGREMTLTGPADLIATGEAFGG</sequence>
<dbReference type="EMBL" id="QVQT01000007">
    <property type="protein sequence ID" value="RFU15149.1"/>
    <property type="molecule type" value="Genomic_DNA"/>
</dbReference>
<dbReference type="GO" id="GO:0005829">
    <property type="term" value="C:cytosol"/>
    <property type="evidence" value="ECO:0007669"/>
    <property type="project" value="TreeGrafter"/>
</dbReference>
<comment type="subunit">
    <text evidence="3">Homodimer.</text>
</comment>
<evidence type="ECO:0000256" key="3">
    <source>
        <dbReference type="HAMAP-Rule" id="MF_00197"/>
    </source>
</evidence>
<dbReference type="UniPathway" id="UPA00034">
    <property type="reaction ID" value="UER00025"/>
</dbReference>
<keyword evidence="3" id="KW-0028">Amino-acid biosynthesis</keyword>
<dbReference type="GO" id="GO:0009089">
    <property type="term" value="P:lysine biosynthetic process via diaminopimelate"/>
    <property type="evidence" value="ECO:0007669"/>
    <property type="project" value="UniProtKB-UniRule"/>
</dbReference>
<reference evidence="5 6" key="1">
    <citation type="submission" date="2018-08" db="EMBL/GenBank/DDBJ databases">
        <title>Acidipila sp. 4G-K13, an acidobacterium isolated from forest soil.</title>
        <authorList>
            <person name="Gao Z.-H."/>
            <person name="Qiu L.-H."/>
        </authorList>
    </citation>
    <scope>NUCLEOTIDE SEQUENCE [LARGE SCALE GENOMIC DNA]</scope>
    <source>
        <strain evidence="5 6">4G-K13</strain>
    </source>
</reference>
<evidence type="ECO:0000256" key="2">
    <source>
        <dbReference type="ARBA" id="ARBA00023235"/>
    </source>
</evidence>
<dbReference type="AlphaFoldDB" id="A0A372IK79"/>
<dbReference type="NCBIfam" id="TIGR00652">
    <property type="entry name" value="DapF"/>
    <property type="match status" value="1"/>
</dbReference>
<organism evidence="5 6">
    <name type="scientific">Paracidobacterium acidisoli</name>
    <dbReference type="NCBI Taxonomy" id="2303751"/>
    <lineage>
        <taxon>Bacteria</taxon>
        <taxon>Pseudomonadati</taxon>
        <taxon>Acidobacteriota</taxon>
        <taxon>Terriglobia</taxon>
        <taxon>Terriglobales</taxon>
        <taxon>Acidobacteriaceae</taxon>
        <taxon>Paracidobacterium</taxon>
    </lineage>
</organism>
<feature type="binding site" evidence="3">
    <location>
        <position position="181"/>
    </location>
    <ligand>
        <name>substrate</name>
    </ligand>
</feature>
<dbReference type="PANTHER" id="PTHR31689:SF0">
    <property type="entry name" value="DIAMINOPIMELATE EPIMERASE"/>
    <property type="match status" value="1"/>
</dbReference>
<evidence type="ECO:0000256" key="1">
    <source>
        <dbReference type="ARBA" id="ARBA00010219"/>
    </source>
</evidence>
<feature type="binding site" evidence="3">
    <location>
        <begin position="209"/>
        <end position="210"/>
    </location>
    <ligand>
        <name>substrate</name>
    </ligand>
</feature>
<keyword evidence="2 3" id="KW-0413">Isomerase</keyword>
<feature type="binding site" evidence="3">
    <location>
        <position position="58"/>
    </location>
    <ligand>
        <name>substrate</name>
    </ligand>
</feature>
<comment type="function">
    <text evidence="3">Catalyzes the stereoinversion of LL-2,6-diaminopimelate (L,L-DAP) to meso-diaminopimelate (meso-DAP), a precursor of L-lysine and an essential component of the bacterial peptidoglycan.</text>
</comment>
<dbReference type="InterPro" id="IPR001653">
    <property type="entry name" value="DAP_epimerase_DapF"/>
</dbReference>
<evidence type="ECO:0000256" key="4">
    <source>
        <dbReference type="NCBIfam" id="TIGR00652"/>
    </source>
</evidence>
<proteinExistence type="inferred from homology"/>
<comment type="similarity">
    <text evidence="1 3">Belongs to the diaminopimelate epimerase family.</text>
</comment>
<comment type="catalytic activity">
    <reaction evidence="3">
        <text>(2S,6S)-2,6-diaminopimelate = meso-2,6-diaminopimelate</text>
        <dbReference type="Rhea" id="RHEA:15393"/>
        <dbReference type="ChEBI" id="CHEBI:57609"/>
        <dbReference type="ChEBI" id="CHEBI:57791"/>
        <dbReference type="EC" id="5.1.1.7"/>
    </reaction>
</comment>
<gene>
    <name evidence="3 5" type="primary">dapF</name>
    <name evidence="5" type="ORF">D0Y96_18620</name>
</gene>
<dbReference type="EC" id="5.1.1.7" evidence="3 4"/>
<feature type="site" description="Could be important to modulate the pK values of the two catalytic cysteine residues" evidence="3">
    <location>
        <position position="199"/>
    </location>
</feature>
<comment type="subcellular location">
    <subcellularLocation>
        <location evidence="3">Cytoplasm</location>
    </subcellularLocation>
</comment>
<dbReference type="Gene3D" id="3.10.310.10">
    <property type="entry name" value="Diaminopimelate Epimerase, Chain A, domain 1"/>
    <property type="match status" value="2"/>
</dbReference>
<protein>
    <recommendedName>
        <fullName evidence="3 4">Diaminopimelate epimerase</fullName>
        <shortName evidence="3">DAP epimerase</shortName>
        <ecNumber evidence="3 4">5.1.1.7</ecNumber>
    </recommendedName>
    <alternativeName>
        <fullName evidence="3">PLP-independent amino acid racemase</fullName>
    </alternativeName>
</protein>
<dbReference type="RefSeq" id="WP_117303010.1">
    <property type="nucleotide sequence ID" value="NZ_QVQT02000007.1"/>
</dbReference>
<feature type="binding site" evidence="3">
    <location>
        <begin position="199"/>
        <end position="200"/>
    </location>
    <ligand>
        <name>substrate</name>
    </ligand>
</feature>
<keyword evidence="3" id="KW-0963">Cytoplasm</keyword>
<evidence type="ECO:0000313" key="6">
    <source>
        <dbReference type="Proteomes" id="UP000264702"/>
    </source>
</evidence>
<dbReference type="Proteomes" id="UP000264702">
    <property type="component" value="Unassembled WGS sequence"/>
</dbReference>
<dbReference type="GO" id="GO:0008837">
    <property type="term" value="F:diaminopimelate epimerase activity"/>
    <property type="evidence" value="ECO:0007669"/>
    <property type="project" value="UniProtKB-UniRule"/>
</dbReference>
<keyword evidence="3" id="KW-0457">Lysine biosynthesis</keyword>
<comment type="caution">
    <text evidence="5">The sequence shown here is derived from an EMBL/GenBank/DDBJ whole genome shotgun (WGS) entry which is preliminary data.</text>
</comment>
<keyword evidence="6" id="KW-1185">Reference proteome</keyword>
<accession>A0A372IK79</accession>
<name>A0A372IK79_9BACT</name>
<comment type="pathway">
    <text evidence="3">Amino-acid biosynthesis; L-lysine biosynthesis via DAP pathway; DL-2,6-diaminopimelate from LL-2,6-diaminopimelate: step 1/1.</text>
</comment>
<dbReference type="PANTHER" id="PTHR31689">
    <property type="entry name" value="DIAMINOPIMELATE EPIMERASE, CHLOROPLASTIC"/>
    <property type="match status" value="1"/>
</dbReference>
<dbReference type="OrthoDB" id="9805408at2"/>
<feature type="binding site" evidence="3">
    <location>
        <begin position="68"/>
        <end position="69"/>
    </location>
    <ligand>
        <name>substrate</name>
    </ligand>
</feature>
<dbReference type="HAMAP" id="MF_00197">
    <property type="entry name" value="DAP_epimerase"/>
    <property type="match status" value="1"/>
</dbReference>
<comment type="caution">
    <text evidence="3">Lacks conserved residue(s) required for the propagation of feature annotation.</text>
</comment>
<feature type="binding site" evidence="3">
    <location>
        <position position="12"/>
    </location>
    <ligand>
        <name>substrate</name>
    </ligand>
</feature>
<feature type="site" description="Could be important to modulate the pK values of the two catalytic cysteine residues" evidence="3">
    <location>
        <position position="146"/>
    </location>
</feature>
<dbReference type="Pfam" id="PF01678">
    <property type="entry name" value="DAP_epimerase"/>
    <property type="match status" value="2"/>
</dbReference>
<dbReference type="SUPFAM" id="SSF54506">
    <property type="entry name" value="Diaminopimelate epimerase-like"/>
    <property type="match status" value="2"/>
</dbReference>
<feature type="binding site" evidence="3">
    <location>
        <position position="144"/>
    </location>
    <ligand>
        <name>substrate</name>
    </ligand>
</feature>